<evidence type="ECO:0000256" key="4">
    <source>
        <dbReference type="ARBA" id="ARBA00022525"/>
    </source>
</evidence>
<dbReference type="PANTHER" id="PTHR31232">
    <property type="match status" value="1"/>
</dbReference>
<dbReference type="Proteomes" id="UP001417504">
    <property type="component" value="Unassembled WGS sequence"/>
</dbReference>
<evidence type="ECO:0000256" key="1">
    <source>
        <dbReference type="ARBA" id="ARBA00004613"/>
    </source>
</evidence>
<feature type="signal peptide" evidence="6">
    <location>
        <begin position="1"/>
        <end position="26"/>
    </location>
</feature>
<name>A0AAP0I6T3_9MAGN</name>
<evidence type="ECO:0000313" key="8">
    <source>
        <dbReference type="Proteomes" id="UP001417504"/>
    </source>
</evidence>
<dbReference type="AlphaFoldDB" id="A0AAP0I6T3"/>
<organism evidence="7 8">
    <name type="scientific">Stephania japonica</name>
    <dbReference type="NCBI Taxonomy" id="461633"/>
    <lineage>
        <taxon>Eukaryota</taxon>
        <taxon>Viridiplantae</taxon>
        <taxon>Streptophyta</taxon>
        <taxon>Embryophyta</taxon>
        <taxon>Tracheophyta</taxon>
        <taxon>Spermatophyta</taxon>
        <taxon>Magnoliopsida</taxon>
        <taxon>Ranunculales</taxon>
        <taxon>Menispermaceae</taxon>
        <taxon>Menispermoideae</taxon>
        <taxon>Cissampelideae</taxon>
        <taxon>Stephania</taxon>
    </lineage>
</organism>
<dbReference type="EMBL" id="JBBNAE010000007">
    <property type="protein sequence ID" value="KAK9109716.1"/>
    <property type="molecule type" value="Genomic_DNA"/>
</dbReference>
<dbReference type="PANTHER" id="PTHR31232:SF18">
    <property type="entry name" value="S-PROTEIN HOMOLOG"/>
    <property type="match status" value="1"/>
</dbReference>
<dbReference type="Pfam" id="PF05938">
    <property type="entry name" value="Self-incomp_S1"/>
    <property type="match status" value="1"/>
</dbReference>
<evidence type="ECO:0000256" key="6">
    <source>
        <dbReference type="RuleBase" id="RU367044"/>
    </source>
</evidence>
<evidence type="ECO:0000256" key="5">
    <source>
        <dbReference type="ARBA" id="ARBA00022729"/>
    </source>
</evidence>
<accession>A0AAP0I6T3</accession>
<keyword evidence="4 6" id="KW-0964">Secreted</keyword>
<sequence>MGATFPWIKPALMAVLVFALINLSTAKSTLRIRNHLGNNLPLKLHCRSDKNDLGAKVLPHHYYKEWSFHLNFLKSNLVYNCEMEWRDASGRFEIIVDPFRCHNKCDWSVRPDGLYFLVRELHTYMLQYEWPQTQ</sequence>
<comment type="similarity">
    <text evidence="2 6">Belongs to the plant self-incompatibility (S1) protein family.</text>
</comment>
<dbReference type="GO" id="GO:0060320">
    <property type="term" value="P:rejection of self pollen"/>
    <property type="evidence" value="ECO:0007669"/>
    <property type="project" value="UniProtKB-KW"/>
</dbReference>
<keyword evidence="3 6" id="KW-0713">Self-incompatibility</keyword>
<feature type="chain" id="PRO_5042662804" description="S-protein homolog" evidence="6">
    <location>
        <begin position="27"/>
        <end position="134"/>
    </location>
</feature>
<dbReference type="InterPro" id="IPR010264">
    <property type="entry name" value="Self-incomp_S1"/>
</dbReference>
<keyword evidence="5 6" id="KW-0732">Signal</keyword>
<evidence type="ECO:0000313" key="7">
    <source>
        <dbReference type="EMBL" id="KAK9109716.1"/>
    </source>
</evidence>
<comment type="caution">
    <text evidence="7">The sequence shown here is derived from an EMBL/GenBank/DDBJ whole genome shotgun (WGS) entry which is preliminary data.</text>
</comment>
<protein>
    <recommendedName>
        <fullName evidence="6">S-protein homolog</fullName>
    </recommendedName>
</protein>
<evidence type="ECO:0000256" key="2">
    <source>
        <dbReference type="ARBA" id="ARBA00005581"/>
    </source>
</evidence>
<comment type="subcellular location">
    <subcellularLocation>
        <location evidence="1 6">Secreted</location>
    </subcellularLocation>
</comment>
<reference evidence="7 8" key="1">
    <citation type="submission" date="2024-01" db="EMBL/GenBank/DDBJ databases">
        <title>Genome assemblies of Stephania.</title>
        <authorList>
            <person name="Yang L."/>
        </authorList>
    </citation>
    <scope>NUCLEOTIDE SEQUENCE [LARGE SCALE GENOMIC DNA]</scope>
    <source>
        <strain evidence="7">QJT</strain>
        <tissue evidence="7">Leaf</tissue>
    </source>
</reference>
<proteinExistence type="inferred from homology"/>
<evidence type="ECO:0000256" key="3">
    <source>
        <dbReference type="ARBA" id="ARBA00022471"/>
    </source>
</evidence>
<dbReference type="GO" id="GO:0005576">
    <property type="term" value="C:extracellular region"/>
    <property type="evidence" value="ECO:0007669"/>
    <property type="project" value="UniProtKB-SubCell"/>
</dbReference>
<gene>
    <name evidence="7" type="ORF">Sjap_017776</name>
</gene>
<keyword evidence="8" id="KW-1185">Reference proteome</keyword>